<evidence type="ECO:0000256" key="1">
    <source>
        <dbReference type="SAM" id="MobiDB-lite"/>
    </source>
</evidence>
<evidence type="ECO:0008006" key="4">
    <source>
        <dbReference type="Google" id="ProtNLM"/>
    </source>
</evidence>
<dbReference type="Proteomes" id="UP001205185">
    <property type="component" value="Unassembled WGS sequence"/>
</dbReference>
<feature type="compositionally biased region" description="Pro residues" evidence="1">
    <location>
        <begin position="375"/>
        <end position="385"/>
    </location>
</feature>
<gene>
    <name evidence="2" type="ORF">LV75_001691</name>
</gene>
<feature type="region of interest" description="Disordered" evidence="1">
    <location>
        <begin position="454"/>
        <end position="483"/>
    </location>
</feature>
<feature type="compositionally biased region" description="Low complexity" evidence="1">
    <location>
        <begin position="464"/>
        <end position="483"/>
    </location>
</feature>
<reference evidence="2 3" key="1">
    <citation type="submission" date="2022-06" db="EMBL/GenBank/DDBJ databases">
        <title>Genomic Encyclopedia of Archaeal and Bacterial Type Strains, Phase II (KMG-II): from individual species to whole genera.</title>
        <authorList>
            <person name="Goeker M."/>
        </authorList>
    </citation>
    <scope>NUCLEOTIDE SEQUENCE [LARGE SCALE GENOMIC DNA]</scope>
    <source>
        <strain evidence="2 3">DSM 44255</strain>
    </source>
</reference>
<evidence type="ECO:0000313" key="2">
    <source>
        <dbReference type="EMBL" id="MCP2269203.1"/>
    </source>
</evidence>
<protein>
    <recommendedName>
        <fullName evidence="4">HEAT repeat protein</fullName>
    </recommendedName>
</protein>
<comment type="caution">
    <text evidence="2">The sequence shown here is derived from an EMBL/GenBank/DDBJ whole genome shotgun (WGS) entry which is preliminary data.</text>
</comment>
<organism evidence="2 3">
    <name type="scientific">Actinokineospora diospyrosa</name>
    <dbReference type="NCBI Taxonomy" id="103728"/>
    <lineage>
        <taxon>Bacteria</taxon>
        <taxon>Bacillati</taxon>
        <taxon>Actinomycetota</taxon>
        <taxon>Actinomycetes</taxon>
        <taxon>Pseudonocardiales</taxon>
        <taxon>Pseudonocardiaceae</taxon>
        <taxon>Actinokineospora</taxon>
    </lineage>
</organism>
<feature type="region of interest" description="Disordered" evidence="1">
    <location>
        <begin position="373"/>
        <end position="393"/>
    </location>
</feature>
<keyword evidence="3" id="KW-1185">Reference proteome</keyword>
<proteinExistence type="predicted"/>
<evidence type="ECO:0000313" key="3">
    <source>
        <dbReference type="Proteomes" id="UP001205185"/>
    </source>
</evidence>
<accession>A0ABT1I988</accession>
<sequence>MVGDLAPLTRRAAAELVRSTGDDVDDFLHWVVSASAGALARVPLTLWVLLGAYREPSESIDATPLGLFTHGVEVLAAEHDPDRAHSWDDSTRQQRVAIASRVAAHLLFSARRSVHVDDNGLLTDVAVPLGQLVGADETAGLGTFEVTRRRVRETLETALFSRTRFTAQFAHSSFAAFLTARYLAERLHAPAPIPRLQLEELFLVTAADEPTAAIPERLRETAAWLLTHAPTKAMWLAHADPEGLLAHTALITHPGVREVLVNGLLDRADRIELFDRSWRHTRWDLAHPGLRTQLTEALTTVVDDTSDWPDVARARLALRLAHDSHSPDLADLLLDIVEDPAWPITLRRLAVSAAMAVDPAAVTITRLRATLATLQPPPDSQPPTPDWDGSQHEAPSELAAMLLRELWPAHLTFAEVSRFLRITASGAIKAHSPTRSSCYLAVFARRNFPPCWPGQNRSFESTESRSPSPASRTTTYMTTTCTA</sequence>
<dbReference type="EMBL" id="JAMTCO010000004">
    <property type="protein sequence ID" value="MCP2269203.1"/>
    <property type="molecule type" value="Genomic_DNA"/>
</dbReference>
<name>A0ABT1I988_9PSEU</name>